<reference evidence="2" key="1">
    <citation type="submission" date="2020-06" db="EMBL/GenBank/DDBJ databases">
        <authorList>
            <person name="Li T."/>
            <person name="Hu X."/>
            <person name="Zhang T."/>
            <person name="Song X."/>
            <person name="Zhang H."/>
            <person name="Dai N."/>
            <person name="Sheng W."/>
            <person name="Hou X."/>
            <person name="Wei L."/>
        </authorList>
    </citation>
    <scope>NUCLEOTIDE SEQUENCE</scope>
    <source>
        <strain evidence="2">G01</strain>
        <tissue evidence="2">Leaf</tissue>
    </source>
</reference>
<reference evidence="2" key="2">
    <citation type="journal article" date="2024" name="Plant">
        <title>Genomic evolution and insights into agronomic trait innovations of Sesamum species.</title>
        <authorList>
            <person name="Miao H."/>
            <person name="Wang L."/>
            <person name="Qu L."/>
            <person name="Liu H."/>
            <person name="Sun Y."/>
            <person name="Le M."/>
            <person name="Wang Q."/>
            <person name="Wei S."/>
            <person name="Zheng Y."/>
            <person name="Lin W."/>
            <person name="Duan Y."/>
            <person name="Cao H."/>
            <person name="Xiong S."/>
            <person name="Wang X."/>
            <person name="Wei L."/>
            <person name="Li C."/>
            <person name="Ma Q."/>
            <person name="Ju M."/>
            <person name="Zhao R."/>
            <person name="Li G."/>
            <person name="Mu C."/>
            <person name="Tian Q."/>
            <person name="Mei H."/>
            <person name="Zhang T."/>
            <person name="Gao T."/>
            <person name="Zhang H."/>
        </authorList>
    </citation>
    <scope>NUCLEOTIDE SEQUENCE</scope>
    <source>
        <strain evidence="2">G01</strain>
    </source>
</reference>
<dbReference type="AlphaFoldDB" id="A0AAW2JLT7"/>
<name>A0AAW2JLT7_9LAMI</name>
<protein>
    <submittedName>
        <fullName evidence="2">Uncharacterized protein</fullName>
    </submittedName>
</protein>
<evidence type="ECO:0000256" key="1">
    <source>
        <dbReference type="SAM" id="MobiDB-lite"/>
    </source>
</evidence>
<organism evidence="2">
    <name type="scientific">Sesamum angustifolium</name>
    <dbReference type="NCBI Taxonomy" id="2727405"/>
    <lineage>
        <taxon>Eukaryota</taxon>
        <taxon>Viridiplantae</taxon>
        <taxon>Streptophyta</taxon>
        <taxon>Embryophyta</taxon>
        <taxon>Tracheophyta</taxon>
        <taxon>Spermatophyta</taxon>
        <taxon>Magnoliopsida</taxon>
        <taxon>eudicotyledons</taxon>
        <taxon>Gunneridae</taxon>
        <taxon>Pentapetalae</taxon>
        <taxon>asterids</taxon>
        <taxon>lamiids</taxon>
        <taxon>Lamiales</taxon>
        <taxon>Pedaliaceae</taxon>
        <taxon>Sesamum</taxon>
    </lineage>
</organism>
<evidence type="ECO:0000313" key="2">
    <source>
        <dbReference type="EMBL" id="KAL0295302.1"/>
    </source>
</evidence>
<gene>
    <name evidence="2" type="ORF">Sangu_3201700</name>
</gene>
<accession>A0AAW2JLT7</accession>
<dbReference type="EMBL" id="JACGWK010000727">
    <property type="protein sequence ID" value="KAL0295302.1"/>
    <property type="molecule type" value="Genomic_DNA"/>
</dbReference>
<feature type="region of interest" description="Disordered" evidence="1">
    <location>
        <begin position="33"/>
        <end position="53"/>
    </location>
</feature>
<sequence>MVERKLVFGISAAVVHESLSGVKEESGAIGLPESFPWHETEKNQRNTGLRAMS</sequence>
<comment type="caution">
    <text evidence="2">The sequence shown here is derived from an EMBL/GenBank/DDBJ whole genome shotgun (WGS) entry which is preliminary data.</text>
</comment>
<proteinExistence type="predicted"/>